<comment type="caution">
    <text evidence="4">The sequence shown here is derived from an EMBL/GenBank/DDBJ whole genome shotgun (WGS) entry which is preliminary data.</text>
</comment>
<keyword evidence="2" id="KW-1133">Transmembrane helix</keyword>
<feature type="transmembrane region" description="Helical" evidence="2">
    <location>
        <begin position="296"/>
        <end position="316"/>
    </location>
</feature>
<keyword evidence="3" id="KW-0732">Signal</keyword>
<feature type="compositionally biased region" description="Acidic residues" evidence="1">
    <location>
        <begin position="495"/>
        <end position="508"/>
    </location>
</feature>
<keyword evidence="2" id="KW-0812">Transmembrane</keyword>
<feature type="compositionally biased region" description="Low complexity" evidence="1">
    <location>
        <begin position="97"/>
        <end position="110"/>
    </location>
</feature>
<feature type="compositionally biased region" description="Low complexity" evidence="1">
    <location>
        <begin position="168"/>
        <end position="195"/>
    </location>
</feature>
<dbReference type="EMBL" id="JAKCXM010000084">
    <property type="protein sequence ID" value="KAJ0403320.1"/>
    <property type="molecule type" value="Genomic_DNA"/>
</dbReference>
<evidence type="ECO:0000256" key="2">
    <source>
        <dbReference type="SAM" id="Phobius"/>
    </source>
</evidence>
<feature type="region of interest" description="Disordered" evidence="1">
    <location>
        <begin position="495"/>
        <end position="521"/>
    </location>
</feature>
<feature type="region of interest" description="Disordered" evidence="1">
    <location>
        <begin position="63"/>
        <end position="288"/>
    </location>
</feature>
<name>A0AAD5LJC7_PYTIN</name>
<proteinExistence type="predicted"/>
<dbReference type="Proteomes" id="UP001209570">
    <property type="component" value="Unassembled WGS sequence"/>
</dbReference>
<keyword evidence="2" id="KW-0472">Membrane</keyword>
<gene>
    <name evidence="4" type="ORF">P43SY_009354</name>
</gene>
<accession>A0AAD5LJC7</accession>
<keyword evidence="5" id="KW-1185">Reference proteome</keyword>
<evidence type="ECO:0000256" key="1">
    <source>
        <dbReference type="SAM" id="MobiDB-lite"/>
    </source>
</evidence>
<evidence type="ECO:0000313" key="4">
    <source>
        <dbReference type="EMBL" id="KAJ0403320.1"/>
    </source>
</evidence>
<feature type="signal peptide" evidence="3">
    <location>
        <begin position="1"/>
        <end position="23"/>
    </location>
</feature>
<feature type="region of interest" description="Disordered" evidence="1">
    <location>
        <begin position="349"/>
        <end position="370"/>
    </location>
</feature>
<evidence type="ECO:0000313" key="5">
    <source>
        <dbReference type="Proteomes" id="UP001209570"/>
    </source>
</evidence>
<feature type="compositionally biased region" description="Low complexity" evidence="1">
    <location>
        <begin position="240"/>
        <end position="269"/>
    </location>
</feature>
<feature type="compositionally biased region" description="Polar residues" evidence="1">
    <location>
        <begin position="275"/>
        <end position="288"/>
    </location>
</feature>
<feature type="compositionally biased region" description="Basic and acidic residues" evidence="1">
    <location>
        <begin position="509"/>
        <end position="521"/>
    </location>
</feature>
<organism evidence="4 5">
    <name type="scientific">Pythium insidiosum</name>
    <name type="common">Pythiosis disease agent</name>
    <dbReference type="NCBI Taxonomy" id="114742"/>
    <lineage>
        <taxon>Eukaryota</taxon>
        <taxon>Sar</taxon>
        <taxon>Stramenopiles</taxon>
        <taxon>Oomycota</taxon>
        <taxon>Peronosporomycetes</taxon>
        <taxon>Pythiales</taxon>
        <taxon>Pythiaceae</taxon>
        <taxon>Pythium</taxon>
    </lineage>
</organism>
<feature type="compositionally biased region" description="Low complexity" evidence="1">
    <location>
        <begin position="547"/>
        <end position="567"/>
    </location>
</feature>
<dbReference type="AlphaFoldDB" id="A0AAD5LJC7"/>
<evidence type="ECO:0000256" key="3">
    <source>
        <dbReference type="SAM" id="SignalP"/>
    </source>
</evidence>
<sequence>MMPMRLAVSMAASALMLSARAWGQPYAASDGAWQAPPLPAAAQRVPYNGVMWNERFAPDPVEDRAARDGDEIPPDLIDNPARPLPDELSGPPSTRHTPAPADAAPVTTAPSSLNPSTPSGLEPSPSTLKPSSPPRGPSISPTTPRLTPQPSASKSPAPIGRQTPSPSPFSSVSPSSGSLPPQLSSAAPASSLSPSMTPNATPVVTPRASETASPSASPSATTKPSDSKKETAKPTPTTPLPLSSTPPSGAPATDTVDSSSSSSAPSPTKDANDASPLSETSSGRANSSANTANLDVALMIALAVCGVIAVSAFVLVRRQREPPTYLGTPMEGSTARAGFGCGVTSSAALSPRRSSSSSSTIPSSSIPPLPTAVPVAARTGRVLSVHHDSVLSVSTIPEEDEDCVSVPESNRGPLAQPTQEEVAFVVKPSVASSCGASEYELNVDSFYAVTTGDRCSGDSVGPEASVDEPLAGSVSHFAASSVFSKQEPNFDYELDVLSDHGDGEDDGEPDKSFHSDLDDSFAQRDDSYADSYGRLSGDSAIRDSQDSLFSRRSSTASNSSSSSSALFGERLTDGSL</sequence>
<feature type="compositionally biased region" description="Low complexity" evidence="1">
    <location>
        <begin position="349"/>
        <end position="364"/>
    </location>
</feature>
<feature type="chain" id="PRO_5042001614" evidence="3">
    <location>
        <begin position="24"/>
        <end position="576"/>
    </location>
</feature>
<protein>
    <submittedName>
        <fullName evidence="4">Uncharacterized protein</fullName>
    </submittedName>
</protein>
<reference evidence="4" key="1">
    <citation type="submission" date="2021-12" db="EMBL/GenBank/DDBJ databases">
        <title>Prjna785345.</title>
        <authorList>
            <person name="Rujirawat T."/>
            <person name="Krajaejun T."/>
        </authorList>
    </citation>
    <scope>NUCLEOTIDE SEQUENCE</scope>
    <source>
        <strain evidence="4">Pi057C3</strain>
    </source>
</reference>
<feature type="compositionally biased region" description="Low complexity" evidence="1">
    <location>
        <begin position="205"/>
        <end position="224"/>
    </location>
</feature>
<feature type="region of interest" description="Disordered" evidence="1">
    <location>
        <begin position="545"/>
        <end position="576"/>
    </location>
</feature>